<protein>
    <submittedName>
        <fullName evidence="10 11">Fibroblast growth factor-binding protein 1</fullName>
    </submittedName>
</protein>
<accession>A0ABM1KWQ1</accession>
<dbReference type="GeneID" id="107120014"/>
<organism evidence="9 10">
    <name type="scientific">Gekko japonicus</name>
    <name type="common">Schlegel's Japanese gecko</name>
    <dbReference type="NCBI Taxonomy" id="146911"/>
    <lineage>
        <taxon>Eukaryota</taxon>
        <taxon>Metazoa</taxon>
        <taxon>Chordata</taxon>
        <taxon>Craniata</taxon>
        <taxon>Vertebrata</taxon>
        <taxon>Euteleostomi</taxon>
        <taxon>Lepidosauria</taxon>
        <taxon>Squamata</taxon>
        <taxon>Bifurcata</taxon>
        <taxon>Gekkota</taxon>
        <taxon>Gekkonidae</taxon>
        <taxon>Gekkoninae</taxon>
        <taxon>Gekko</taxon>
    </lineage>
</organism>
<proteinExistence type="inferred from homology"/>
<dbReference type="Proteomes" id="UP000694871">
    <property type="component" value="Unplaced"/>
</dbReference>
<comment type="subcellular location">
    <subcellularLocation>
        <location evidence="1">Secreted</location>
    </subcellularLocation>
</comment>
<keyword evidence="9" id="KW-1185">Reference proteome</keyword>
<feature type="chain" id="PRO_5045022611" evidence="8">
    <location>
        <begin position="24"/>
        <end position="232"/>
    </location>
</feature>
<evidence type="ECO:0000256" key="1">
    <source>
        <dbReference type="ARBA" id="ARBA00004613"/>
    </source>
</evidence>
<keyword evidence="3" id="KW-0964">Secreted</keyword>
<keyword evidence="5" id="KW-1015">Disulfide bond</keyword>
<evidence type="ECO:0000313" key="9">
    <source>
        <dbReference type="Proteomes" id="UP000694871"/>
    </source>
</evidence>
<dbReference type="Pfam" id="PF06473">
    <property type="entry name" value="FGF-BP1"/>
    <property type="match status" value="1"/>
</dbReference>
<feature type="region of interest" description="Disordered" evidence="7">
    <location>
        <begin position="151"/>
        <end position="194"/>
    </location>
</feature>
<dbReference type="RefSeq" id="XP_015278138.1">
    <property type="nucleotide sequence ID" value="XM_015422652.1"/>
</dbReference>
<evidence type="ECO:0000256" key="5">
    <source>
        <dbReference type="ARBA" id="ARBA00023157"/>
    </source>
</evidence>
<dbReference type="RefSeq" id="XP_015278140.1">
    <property type="nucleotide sequence ID" value="XM_015422654.1"/>
</dbReference>
<name>A0ABM1KWQ1_GEKJA</name>
<evidence type="ECO:0000256" key="7">
    <source>
        <dbReference type="SAM" id="MobiDB-lite"/>
    </source>
</evidence>
<evidence type="ECO:0000256" key="3">
    <source>
        <dbReference type="ARBA" id="ARBA00022525"/>
    </source>
</evidence>
<feature type="signal peptide" evidence="8">
    <location>
        <begin position="1"/>
        <end position="23"/>
    </location>
</feature>
<dbReference type="PANTHER" id="PTHR15258">
    <property type="entry name" value="FGF BINDING PROTEIN-RELATED"/>
    <property type="match status" value="1"/>
</dbReference>
<sequence length="232" mass="25823">MKIGCLALLCTLLVFSQILHTDCERQNEKNKARTHAGKGGRQKSNPQTGKGQKGRGQKGAHKGKFISKEKSPCTWTLSESETAALKIDCKKEDRNVSCVFSGNPSACPQYSENRNIFWKQITRSLKKKKNICEDPKDILKSSVCRMGPASAHLRLESPQDSKQKDPVPHGREASSATASPNAPGNPPERGSRDCVEDVDYIDQKKVAEEYCSELWLSLCHFFVTLVQDKKCK</sequence>
<gene>
    <name evidence="10 11" type="primary">FGFBP1</name>
</gene>
<dbReference type="InterPro" id="IPR010510">
    <property type="entry name" value="FGF1-bd"/>
</dbReference>
<feature type="compositionally biased region" description="Basic residues" evidence="7">
    <location>
        <begin position="52"/>
        <end position="64"/>
    </location>
</feature>
<evidence type="ECO:0000313" key="11">
    <source>
        <dbReference type="RefSeq" id="XP_015278140.1"/>
    </source>
</evidence>
<evidence type="ECO:0000256" key="8">
    <source>
        <dbReference type="SAM" id="SignalP"/>
    </source>
</evidence>
<evidence type="ECO:0000256" key="2">
    <source>
        <dbReference type="ARBA" id="ARBA00008326"/>
    </source>
</evidence>
<evidence type="ECO:0000256" key="6">
    <source>
        <dbReference type="ARBA" id="ARBA00023183"/>
    </source>
</evidence>
<reference evidence="10 11" key="1">
    <citation type="submission" date="2025-05" db="UniProtKB">
        <authorList>
            <consortium name="RefSeq"/>
        </authorList>
    </citation>
    <scope>IDENTIFICATION</scope>
</reference>
<feature type="compositionally biased region" description="Basic residues" evidence="7">
    <location>
        <begin position="32"/>
        <end position="41"/>
    </location>
</feature>
<comment type="similarity">
    <text evidence="2">Belongs to the fibroblast growth factor-binding protein family.</text>
</comment>
<feature type="compositionally biased region" description="Basic and acidic residues" evidence="7">
    <location>
        <begin position="153"/>
        <end position="172"/>
    </location>
</feature>
<dbReference type="PANTHER" id="PTHR15258:SF2">
    <property type="entry name" value="FIBROBLAST GROWTH FACTOR-BINDING PROTEIN 1"/>
    <property type="match status" value="1"/>
</dbReference>
<evidence type="ECO:0000256" key="4">
    <source>
        <dbReference type="ARBA" id="ARBA00022729"/>
    </source>
</evidence>
<keyword evidence="6" id="KW-0340">Growth factor binding</keyword>
<evidence type="ECO:0000313" key="10">
    <source>
        <dbReference type="RefSeq" id="XP_015278138.1"/>
    </source>
</evidence>
<keyword evidence="4 8" id="KW-0732">Signal</keyword>
<feature type="region of interest" description="Disordered" evidence="7">
    <location>
        <begin position="29"/>
        <end position="64"/>
    </location>
</feature>